<keyword evidence="3" id="KW-1185">Reference proteome</keyword>
<comment type="caution">
    <text evidence="2">The sequence shown here is derived from an EMBL/GenBank/DDBJ whole genome shotgun (WGS) entry which is preliminary data.</text>
</comment>
<keyword evidence="1" id="KW-1133">Transmembrane helix</keyword>
<keyword evidence="1" id="KW-0472">Membrane</keyword>
<sequence>MSTSNDPANITAAKAALALLRISPVAISSASLMFSWAQDLFFSAFIHPNLAQVPNNPAGKLMPHYMPTIWTRGTPAILISYPGVFALAMANGYGAAKCSSLLAARLYLAGGLFSISHFYYGLRSKALTSAIGDPSDPGAKNENSIKAWLAMNFKRSLLVNVPAWLCLVAATVVAVLEGI</sequence>
<feature type="transmembrane region" description="Helical" evidence="1">
    <location>
        <begin position="102"/>
        <end position="120"/>
    </location>
</feature>
<dbReference type="AlphaFoldDB" id="A0AAJ0CV64"/>
<evidence type="ECO:0000256" key="1">
    <source>
        <dbReference type="SAM" id="Phobius"/>
    </source>
</evidence>
<organism evidence="2 3">
    <name type="scientific">Conoideocrella luteorostrata</name>
    <dbReference type="NCBI Taxonomy" id="1105319"/>
    <lineage>
        <taxon>Eukaryota</taxon>
        <taxon>Fungi</taxon>
        <taxon>Dikarya</taxon>
        <taxon>Ascomycota</taxon>
        <taxon>Pezizomycotina</taxon>
        <taxon>Sordariomycetes</taxon>
        <taxon>Hypocreomycetidae</taxon>
        <taxon>Hypocreales</taxon>
        <taxon>Clavicipitaceae</taxon>
        <taxon>Conoideocrella</taxon>
    </lineage>
</organism>
<feature type="transmembrane region" description="Helical" evidence="1">
    <location>
        <begin position="157"/>
        <end position="176"/>
    </location>
</feature>
<proteinExistence type="predicted"/>
<protein>
    <submittedName>
        <fullName evidence="2">Uncharacterized protein</fullName>
    </submittedName>
</protein>
<dbReference type="Proteomes" id="UP001251528">
    <property type="component" value="Unassembled WGS sequence"/>
</dbReference>
<evidence type="ECO:0000313" key="3">
    <source>
        <dbReference type="Proteomes" id="UP001251528"/>
    </source>
</evidence>
<feature type="transmembrane region" description="Helical" evidence="1">
    <location>
        <begin position="12"/>
        <end position="37"/>
    </location>
</feature>
<keyword evidence="1" id="KW-0812">Transmembrane</keyword>
<accession>A0AAJ0CV64</accession>
<feature type="transmembrane region" description="Helical" evidence="1">
    <location>
        <begin position="69"/>
        <end position="90"/>
    </location>
</feature>
<evidence type="ECO:0000313" key="2">
    <source>
        <dbReference type="EMBL" id="KAK2601838.1"/>
    </source>
</evidence>
<dbReference type="EMBL" id="JASWJB010000069">
    <property type="protein sequence ID" value="KAK2601838.1"/>
    <property type="molecule type" value="Genomic_DNA"/>
</dbReference>
<reference evidence="2" key="1">
    <citation type="submission" date="2023-06" db="EMBL/GenBank/DDBJ databases">
        <title>Conoideocrella luteorostrata (Hypocreales: Clavicipitaceae), a potential biocontrol fungus for elongate hemlock scale in United States Christmas tree production areas.</title>
        <authorList>
            <person name="Barrett H."/>
            <person name="Lovett B."/>
            <person name="Macias A.M."/>
            <person name="Stajich J.E."/>
            <person name="Kasson M.T."/>
        </authorList>
    </citation>
    <scope>NUCLEOTIDE SEQUENCE</scope>
    <source>
        <strain evidence="2">ARSEF 14590</strain>
    </source>
</reference>
<name>A0AAJ0CV64_9HYPO</name>
<gene>
    <name evidence="2" type="ORF">QQS21_004621</name>
</gene>